<dbReference type="RefSeq" id="WP_037164681.1">
    <property type="nucleotide sequence ID" value="NZ_CAJXID010000034.1"/>
</dbReference>
<proteinExistence type="predicted"/>
<dbReference type="OrthoDB" id="8420356at2"/>
<gene>
    <name evidence="2" type="ORF">GV68_18355</name>
</gene>
<evidence type="ECO:0000313" key="2">
    <source>
        <dbReference type="EMBL" id="KEQ09967.1"/>
    </source>
</evidence>
<name>A0A922P086_9HYPH</name>
<dbReference type="AlphaFoldDB" id="A0A922P086"/>
<dbReference type="Proteomes" id="UP000052167">
    <property type="component" value="Unassembled WGS sequence"/>
</dbReference>
<accession>A0A922P086</accession>
<organism evidence="2 3">
    <name type="scientific">Pseudorhizobium pelagicum</name>
    <dbReference type="NCBI Taxonomy" id="1509405"/>
    <lineage>
        <taxon>Bacteria</taxon>
        <taxon>Pseudomonadati</taxon>
        <taxon>Pseudomonadota</taxon>
        <taxon>Alphaproteobacteria</taxon>
        <taxon>Hyphomicrobiales</taxon>
        <taxon>Rhizobiaceae</taxon>
        <taxon>Rhizobium/Agrobacterium group</taxon>
        <taxon>Pseudorhizobium</taxon>
    </lineage>
</organism>
<keyword evidence="3" id="KW-1185">Reference proteome</keyword>
<reference evidence="2 3" key="1">
    <citation type="submission" date="2014-06" db="EMBL/GenBank/DDBJ databases">
        <title>Rhizobium pelagicum/R2-400B4.</title>
        <authorList>
            <person name="Kimes N.E."/>
            <person name="Lopez-Perez M."/>
        </authorList>
    </citation>
    <scope>NUCLEOTIDE SEQUENCE [LARGE SCALE GENOMIC DNA]</scope>
    <source>
        <strain evidence="2 3">R2-400B4</strain>
    </source>
</reference>
<evidence type="ECO:0000313" key="3">
    <source>
        <dbReference type="Proteomes" id="UP000052167"/>
    </source>
</evidence>
<comment type="caution">
    <text evidence="2">The sequence shown here is derived from an EMBL/GenBank/DDBJ whole genome shotgun (WGS) entry which is preliminary data.</text>
</comment>
<dbReference type="EMBL" id="JOKJ01000004">
    <property type="protein sequence ID" value="KEQ09967.1"/>
    <property type="molecule type" value="Genomic_DNA"/>
</dbReference>
<protein>
    <submittedName>
        <fullName evidence="2">Uncharacterized protein</fullName>
    </submittedName>
</protein>
<feature type="region of interest" description="Disordered" evidence="1">
    <location>
        <begin position="130"/>
        <end position="151"/>
    </location>
</feature>
<evidence type="ECO:0000256" key="1">
    <source>
        <dbReference type="SAM" id="MobiDB-lite"/>
    </source>
</evidence>
<sequence>MPEDIAKALKAAIRHRISCLDRPTLNGFAGTGRLRRRETQLSHTIARRIVYEALPPFSFRWDFGNFEPAGRADIYLTVFTALFDIGDEDARRWTDKAEWDAARDEAARDIVRALMRKFVVTKRRIVSEPAGANGPVGGAHSISHSRYEDEI</sequence>